<evidence type="ECO:0000256" key="1">
    <source>
        <dbReference type="SAM" id="MobiDB-lite"/>
    </source>
</evidence>
<organism evidence="2 3">
    <name type="scientific">Mycobacterium paragordonae</name>
    <dbReference type="NCBI Taxonomy" id="1389713"/>
    <lineage>
        <taxon>Bacteria</taxon>
        <taxon>Bacillati</taxon>
        <taxon>Actinomycetota</taxon>
        <taxon>Actinomycetes</taxon>
        <taxon>Mycobacteriales</taxon>
        <taxon>Mycobacteriaceae</taxon>
        <taxon>Mycobacterium</taxon>
    </lineage>
</organism>
<dbReference type="Proteomes" id="UP001229081">
    <property type="component" value="Unassembled WGS sequence"/>
</dbReference>
<name>A0AAJ1W248_9MYCO</name>
<reference evidence="2" key="1">
    <citation type="submission" date="2023-06" db="EMBL/GenBank/DDBJ databases">
        <title>Identification of two novel mycobacterium reveal diversities and complexities of Mycobacterium gordonae clade.</title>
        <authorList>
            <person name="Matsumoto Y."/>
            <person name="Nakamura S."/>
            <person name="Motooka D."/>
            <person name="Fukushima K."/>
        </authorList>
    </citation>
    <scope>NUCLEOTIDE SEQUENCE</scope>
    <source>
        <strain evidence="2">TY812</strain>
    </source>
</reference>
<comment type="caution">
    <text evidence="2">The sequence shown here is derived from an EMBL/GenBank/DDBJ whole genome shotgun (WGS) entry which is preliminary data.</text>
</comment>
<dbReference type="AlphaFoldDB" id="A0AAJ1W248"/>
<sequence length="129" mass="14497">MKHYYGIDLRDLFSEVDPISPAWALMHACALPIESATVAERRGGQEFRGWDEGRYMMATLINVVRASNFLFLLANTDPKKNKHKPPEGYPLPDGRVKAKDQKKTLKPGSFGFIAKAHADAVRKNREARG</sequence>
<protein>
    <submittedName>
        <fullName evidence="2">D site-binding protein</fullName>
    </submittedName>
</protein>
<gene>
    <name evidence="2" type="ORF">QXL92_02560</name>
</gene>
<proteinExistence type="predicted"/>
<feature type="region of interest" description="Disordered" evidence="1">
    <location>
        <begin position="77"/>
        <end position="100"/>
    </location>
</feature>
<accession>A0AAJ1W248</accession>
<evidence type="ECO:0000313" key="3">
    <source>
        <dbReference type="Proteomes" id="UP001229081"/>
    </source>
</evidence>
<dbReference type="EMBL" id="JAUFSA010000001">
    <property type="protein sequence ID" value="MDP7733639.1"/>
    <property type="molecule type" value="Genomic_DNA"/>
</dbReference>
<evidence type="ECO:0000313" key="2">
    <source>
        <dbReference type="EMBL" id="MDP7733639.1"/>
    </source>
</evidence>
<dbReference type="RefSeq" id="WP_306254542.1">
    <property type="nucleotide sequence ID" value="NZ_JAUFSA010000001.1"/>
</dbReference>